<evidence type="ECO:0000313" key="5">
    <source>
        <dbReference type="Proteomes" id="UP000265180"/>
    </source>
</evidence>
<dbReference type="Gene3D" id="3.10.100.10">
    <property type="entry name" value="Mannose-Binding Protein A, subunit A"/>
    <property type="match status" value="1"/>
</dbReference>
<evidence type="ECO:0000259" key="3">
    <source>
        <dbReference type="PROSITE" id="PS50041"/>
    </source>
</evidence>
<dbReference type="InterPro" id="IPR001304">
    <property type="entry name" value="C-type_lectin-like"/>
</dbReference>
<keyword evidence="2" id="KW-0472">Membrane</keyword>
<dbReference type="GO" id="GO:0005886">
    <property type="term" value="C:plasma membrane"/>
    <property type="evidence" value="ECO:0007669"/>
    <property type="project" value="UniProtKB-SubCell"/>
</dbReference>
<reference key="1">
    <citation type="journal article" date="2007" name="Nature">
        <title>The medaka draft genome and insights into vertebrate genome evolution.</title>
        <authorList>
            <person name="Kasahara M."/>
            <person name="Naruse K."/>
            <person name="Sasaki S."/>
            <person name="Nakatani Y."/>
            <person name="Qu W."/>
            <person name="Ahsan B."/>
            <person name="Yamada T."/>
            <person name="Nagayasu Y."/>
            <person name="Doi K."/>
            <person name="Kasai Y."/>
            <person name="Jindo T."/>
            <person name="Kobayashi D."/>
            <person name="Shimada A."/>
            <person name="Toyoda A."/>
            <person name="Kuroki Y."/>
            <person name="Fujiyama A."/>
            <person name="Sasaki T."/>
            <person name="Shimizu A."/>
            <person name="Asakawa S."/>
            <person name="Shimizu N."/>
            <person name="Hashimoto S."/>
            <person name="Yang J."/>
            <person name="Lee Y."/>
            <person name="Matsushima K."/>
            <person name="Sugano S."/>
            <person name="Sakaizumi M."/>
            <person name="Narita T."/>
            <person name="Ohishi K."/>
            <person name="Haga S."/>
            <person name="Ohta F."/>
            <person name="Nomoto H."/>
            <person name="Nogata K."/>
            <person name="Morishita T."/>
            <person name="Endo T."/>
            <person name="Shin-I T."/>
            <person name="Takeda H."/>
            <person name="Morishita S."/>
            <person name="Kohara Y."/>
        </authorList>
    </citation>
    <scope>NUCLEOTIDE SEQUENCE [LARGE SCALE GENOMIC DNA]</scope>
    <source>
        <strain>Hd-rR</strain>
    </source>
</reference>
<sequence>MRLLIKNDLLHKDLTLSAASLRLVSFGLYLFISVYEGNRCPEGWRRFGSSCYYKSTEERDWHDSRDFCLDEGSDLVVVNSKEEQVGVFTLVPSSFLCLGFSTCMCAAVVWMLMDSNALPEITTLFMWEVQPKLKKIPAKNFQTNSA</sequence>
<organism evidence="4 5">
    <name type="scientific">Oryzias latipes</name>
    <name type="common">Japanese rice fish</name>
    <name type="synonym">Japanese killifish</name>
    <dbReference type="NCBI Taxonomy" id="8090"/>
    <lineage>
        <taxon>Eukaryota</taxon>
        <taxon>Metazoa</taxon>
        <taxon>Chordata</taxon>
        <taxon>Craniata</taxon>
        <taxon>Vertebrata</taxon>
        <taxon>Euteleostomi</taxon>
        <taxon>Actinopterygii</taxon>
        <taxon>Neopterygii</taxon>
        <taxon>Teleostei</taxon>
        <taxon>Neoteleostei</taxon>
        <taxon>Acanthomorphata</taxon>
        <taxon>Ovalentaria</taxon>
        <taxon>Atherinomorphae</taxon>
        <taxon>Beloniformes</taxon>
        <taxon>Adrianichthyidae</taxon>
        <taxon>Oryziinae</taxon>
        <taxon>Oryzias</taxon>
    </lineage>
</organism>
<proteinExistence type="predicted"/>
<evidence type="ECO:0000313" key="4">
    <source>
        <dbReference type="Ensembl" id="ENSORLP00020012269.1"/>
    </source>
</evidence>
<reference evidence="4" key="4">
    <citation type="submission" date="2025-09" db="UniProtKB">
        <authorList>
            <consortium name="Ensembl"/>
        </authorList>
    </citation>
    <scope>IDENTIFICATION</scope>
    <source>
        <strain evidence="4">HNI</strain>
    </source>
</reference>
<feature type="transmembrane region" description="Helical" evidence="2">
    <location>
        <begin position="14"/>
        <end position="35"/>
    </location>
</feature>
<dbReference type="AlphaFoldDB" id="A0A3P9KUY7"/>
<name>A0A3P9KUY7_ORYLA</name>
<evidence type="ECO:0000256" key="1">
    <source>
        <dbReference type="ARBA" id="ARBA00004401"/>
    </source>
</evidence>
<feature type="domain" description="C-type lectin" evidence="3">
    <location>
        <begin position="47"/>
        <end position="127"/>
    </location>
</feature>
<accession>A0A3P9KUY7</accession>
<dbReference type="InterPro" id="IPR016187">
    <property type="entry name" value="CTDL_fold"/>
</dbReference>
<evidence type="ECO:0000256" key="2">
    <source>
        <dbReference type="SAM" id="Phobius"/>
    </source>
</evidence>
<dbReference type="InterPro" id="IPR050828">
    <property type="entry name" value="C-type_lectin/matrix_domain"/>
</dbReference>
<protein>
    <recommendedName>
        <fullName evidence="3">C-type lectin domain-containing protein</fullName>
    </recommendedName>
</protein>
<feature type="transmembrane region" description="Helical" evidence="2">
    <location>
        <begin position="85"/>
        <end position="112"/>
    </location>
</feature>
<dbReference type="PANTHER" id="PTHR45710">
    <property type="entry name" value="C-TYPE LECTIN DOMAIN-CONTAINING PROTEIN 180"/>
    <property type="match status" value="1"/>
</dbReference>
<reference evidence="4" key="3">
    <citation type="submission" date="2025-08" db="UniProtKB">
        <authorList>
            <consortium name="Ensembl"/>
        </authorList>
    </citation>
    <scope>IDENTIFICATION</scope>
    <source>
        <strain evidence="4">HNI</strain>
    </source>
</reference>
<dbReference type="Ensembl" id="ENSORLT00020032138.1">
    <property type="protein sequence ID" value="ENSORLP00020012269.1"/>
    <property type="gene ID" value="ENSORLG00020013194.1"/>
</dbReference>
<keyword evidence="2" id="KW-1133">Transmembrane helix</keyword>
<reference evidence="4 5" key="2">
    <citation type="submission" date="2017-04" db="EMBL/GenBank/DDBJ databases">
        <title>CpG methylation of centromeres and impact of large insertions on vertebrate speciation.</title>
        <authorList>
            <person name="Ichikawa K."/>
            <person name="Yoshimura J."/>
            <person name="Morishita S."/>
        </authorList>
    </citation>
    <scope>NUCLEOTIDE SEQUENCE</scope>
    <source>
        <strain evidence="4 5">HNI</strain>
    </source>
</reference>
<keyword evidence="2" id="KW-0812">Transmembrane</keyword>
<dbReference type="Proteomes" id="UP000265180">
    <property type="component" value="Chromosome 11"/>
</dbReference>
<dbReference type="InterPro" id="IPR016186">
    <property type="entry name" value="C-type_lectin-like/link_sf"/>
</dbReference>
<comment type="subcellular location">
    <subcellularLocation>
        <location evidence="1">Cell membrane</location>
        <topology evidence="1">Single-pass type II membrane protein</topology>
    </subcellularLocation>
</comment>
<dbReference type="PANTHER" id="PTHR45710:SF31">
    <property type="entry name" value="EARLY ACTIVATION ANTIGEN CD69"/>
    <property type="match status" value="1"/>
</dbReference>
<dbReference type="PROSITE" id="PS50041">
    <property type="entry name" value="C_TYPE_LECTIN_2"/>
    <property type="match status" value="1"/>
</dbReference>
<dbReference type="SUPFAM" id="SSF56436">
    <property type="entry name" value="C-type lectin-like"/>
    <property type="match status" value="1"/>
</dbReference>